<dbReference type="GO" id="GO:0016020">
    <property type="term" value="C:membrane"/>
    <property type="evidence" value="ECO:0007669"/>
    <property type="project" value="InterPro"/>
</dbReference>
<dbReference type="STRING" id="578462.A0A0L0RVY8"/>
<dbReference type="OrthoDB" id="10255013at2759"/>
<name>A0A0L0RVY8_ALLM3</name>
<keyword evidence="3" id="KW-1185">Reference proteome</keyword>
<accession>A0A0L0RVY8</accession>
<protein>
    <submittedName>
        <fullName evidence="2">Uncharacterized protein</fullName>
    </submittedName>
</protein>
<dbReference type="EMBL" id="GG745328">
    <property type="protein sequence ID" value="KNE54319.1"/>
    <property type="molecule type" value="Genomic_DNA"/>
</dbReference>
<dbReference type="VEuPathDB" id="FungiDB:AMAG_00300"/>
<dbReference type="InterPro" id="IPR010989">
    <property type="entry name" value="SNARE"/>
</dbReference>
<evidence type="ECO:0000313" key="3">
    <source>
        <dbReference type="Proteomes" id="UP000054350"/>
    </source>
</evidence>
<dbReference type="Proteomes" id="UP000054350">
    <property type="component" value="Unassembled WGS sequence"/>
</dbReference>
<organism evidence="2 3">
    <name type="scientific">Allomyces macrogynus (strain ATCC 38327)</name>
    <name type="common">Allomyces javanicus var. macrogynus</name>
    <dbReference type="NCBI Taxonomy" id="578462"/>
    <lineage>
        <taxon>Eukaryota</taxon>
        <taxon>Fungi</taxon>
        <taxon>Fungi incertae sedis</taxon>
        <taxon>Blastocladiomycota</taxon>
        <taxon>Blastocladiomycetes</taxon>
        <taxon>Blastocladiales</taxon>
        <taxon>Blastocladiaceae</taxon>
        <taxon>Allomyces</taxon>
    </lineage>
</organism>
<dbReference type="SUPFAM" id="SSF47661">
    <property type="entry name" value="t-snare proteins"/>
    <property type="match status" value="1"/>
</dbReference>
<sequence length="265" mass="28148">MRDRLSELKASNAGDKPPQIQSSANVDVEKGNPDAQPTAANPMNAFFDEVSNVRGAINTIKRLIQDVEEAHGKALTAVSEEQGADHAQAIDALMDQINMQSGAIRKKLKVDACTTRSEYGDDDDDEDHDVFASVWESGFLVEEGDEIAGGYVVGAPLGSGATSTVHVATRTDATTGQTWKYALKVVIDRAKLPTARCAREPGYPLVPPTPHAGQFTGASPPRRVHPMPVGPCVGFGPAPALCRGFTRLWGPPIPGPGGQEEEKTP</sequence>
<gene>
    <name evidence="2" type="ORF">AMAG_00300</name>
</gene>
<dbReference type="GO" id="GO:0016192">
    <property type="term" value="P:vesicle-mediated transport"/>
    <property type="evidence" value="ECO:0007669"/>
    <property type="project" value="InterPro"/>
</dbReference>
<evidence type="ECO:0000313" key="2">
    <source>
        <dbReference type="EMBL" id="KNE54319.1"/>
    </source>
</evidence>
<reference evidence="2 3" key="1">
    <citation type="submission" date="2009-11" db="EMBL/GenBank/DDBJ databases">
        <title>Annotation of Allomyces macrogynus ATCC 38327.</title>
        <authorList>
            <consortium name="The Broad Institute Genome Sequencing Platform"/>
            <person name="Russ C."/>
            <person name="Cuomo C."/>
            <person name="Burger G."/>
            <person name="Gray M.W."/>
            <person name="Holland P.W.H."/>
            <person name="King N."/>
            <person name="Lang F.B.F."/>
            <person name="Roger A.J."/>
            <person name="Ruiz-Trillo I."/>
            <person name="Young S.K."/>
            <person name="Zeng Q."/>
            <person name="Gargeya S."/>
            <person name="Fitzgerald M."/>
            <person name="Haas B."/>
            <person name="Abouelleil A."/>
            <person name="Alvarado L."/>
            <person name="Arachchi H.M."/>
            <person name="Berlin A."/>
            <person name="Chapman S.B."/>
            <person name="Gearin G."/>
            <person name="Goldberg J."/>
            <person name="Griggs A."/>
            <person name="Gujja S."/>
            <person name="Hansen M."/>
            <person name="Heiman D."/>
            <person name="Howarth C."/>
            <person name="Larimer J."/>
            <person name="Lui A."/>
            <person name="MacDonald P.J.P."/>
            <person name="McCowen C."/>
            <person name="Montmayeur A."/>
            <person name="Murphy C."/>
            <person name="Neiman D."/>
            <person name="Pearson M."/>
            <person name="Priest M."/>
            <person name="Roberts A."/>
            <person name="Saif S."/>
            <person name="Shea T."/>
            <person name="Sisk P."/>
            <person name="Stolte C."/>
            <person name="Sykes S."/>
            <person name="Wortman J."/>
            <person name="Nusbaum C."/>
            <person name="Birren B."/>
        </authorList>
    </citation>
    <scope>NUCLEOTIDE SEQUENCE [LARGE SCALE GENOMIC DNA]</scope>
    <source>
        <strain evidence="2 3">ATCC 38327</strain>
    </source>
</reference>
<feature type="region of interest" description="Disordered" evidence="1">
    <location>
        <begin position="1"/>
        <end position="41"/>
    </location>
</feature>
<reference evidence="3" key="2">
    <citation type="submission" date="2009-11" db="EMBL/GenBank/DDBJ databases">
        <title>The Genome Sequence of Allomyces macrogynus strain ATCC 38327.</title>
        <authorList>
            <consortium name="The Broad Institute Genome Sequencing Platform"/>
            <person name="Russ C."/>
            <person name="Cuomo C."/>
            <person name="Shea T."/>
            <person name="Young S.K."/>
            <person name="Zeng Q."/>
            <person name="Koehrsen M."/>
            <person name="Haas B."/>
            <person name="Borodovsky M."/>
            <person name="Guigo R."/>
            <person name="Alvarado L."/>
            <person name="Berlin A."/>
            <person name="Borenstein D."/>
            <person name="Chen Z."/>
            <person name="Engels R."/>
            <person name="Freedman E."/>
            <person name="Gellesch M."/>
            <person name="Goldberg J."/>
            <person name="Griggs A."/>
            <person name="Gujja S."/>
            <person name="Heiman D."/>
            <person name="Hepburn T."/>
            <person name="Howarth C."/>
            <person name="Jen D."/>
            <person name="Larson L."/>
            <person name="Lewis B."/>
            <person name="Mehta T."/>
            <person name="Park D."/>
            <person name="Pearson M."/>
            <person name="Roberts A."/>
            <person name="Saif S."/>
            <person name="Shenoy N."/>
            <person name="Sisk P."/>
            <person name="Stolte C."/>
            <person name="Sykes S."/>
            <person name="Walk T."/>
            <person name="White J."/>
            <person name="Yandava C."/>
            <person name="Burger G."/>
            <person name="Gray M.W."/>
            <person name="Holland P.W.H."/>
            <person name="King N."/>
            <person name="Lang F.B.F."/>
            <person name="Roger A.J."/>
            <person name="Ruiz-Trillo I."/>
            <person name="Lander E."/>
            <person name="Nusbaum C."/>
        </authorList>
    </citation>
    <scope>NUCLEOTIDE SEQUENCE [LARGE SCALE GENOMIC DNA]</scope>
    <source>
        <strain evidence="3">ATCC 38327</strain>
    </source>
</reference>
<proteinExistence type="predicted"/>
<evidence type="ECO:0000256" key="1">
    <source>
        <dbReference type="SAM" id="MobiDB-lite"/>
    </source>
</evidence>
<dbReference type="AlphaFoldDB" id="A0A0L0RVY8"/>
<dbReference type="Gene3D" id="1.20.58.70">
    <property type="match status" value="1"/>
</dbReference>